<dbReference type="RefSeq" id="WP_022464601.1">
    <property type="nucleotide sequence ID" value="NZ_JACRSX010000002.1"/>
</dbReference>
<accession>A0ABR7MYS0</accession>
<reference evidence="1 2" key="1">
    <citation type="submission" date="2020-08" db="EMBL/GenBank/DDBJ databases">
        <title>Genome public.</title>
        <authorList>
            <person name="Liu C."/>
            <person name="Sun Q."/>
        </authorList>
    </citation>
    <scope>NUCLEOTIDE SEQUENCE [LARGE SCALE GENOMIC DNA]</scope>
    <source>
        <strain evidence="1 2">NSJ-37</strain>
    </source>
</reference>
<keyword evidence="2" id="KW-1185">Reference proteome</keyword>
<name>A0ABR7MYS0_9FIRM</name>
<dbReference type="PANTHER" id="PTHR39162:SF1">
    <property type="entry name" value="SPORULATION PROTEIN YTFJ"/>
    <property type="match status" value="1"/>
</dbReference>
<sequence length="122" mass="12869">MGDNNFNTAVGSLLKGMEGFLTTKTVVGDAVRFDDGTIILPLVDVSFGVGAGSFSENGKKNNAGGGMGGKIQPSSILIIKDGQTKLVNVKNQDAITKVLDMVPDFVDKFRSDQGSSKEKEKN</sequence>
<comment type="caution">
    <text evidence="1">The sequence shown here is derived from an EMBL/GenBank/DDBJ whole genome shotgun (WGS) entry which is preliminary data.</text>
</comment>
<dbReference type="Proteomes" id="UP000606193">
    <property type="component" value="Unassembled WGS sequence"/>
</dbReference>
<evidence type="ECO:0000313" key="2">
    <source>
        <dbReference type="Proteomes" id="UP000606193"/>
    </source>
</evidence>
<dbReference type="InterPro" id="IPR014229">
    <property type="entry name" value="Spore_YtfJ"/>
</dbReference>
<proteinExistence type="predicted"/>
<gene>
    <name evidence="1" type="ORF">H8704_02660</name>
</gene>
<protein>
    <submittedName>
        <fullName evidence="1">GerW family sporulation protein</fullName>
    </submittedName>
</protein>
<dbReference type="Pfam" id="PF09579">
    <property type="entry name" value="Spore_YtfJ"/>
    <property type="match status" value="1"/>
</dbReference>
<organism evidence="1 2">
    <name type="scientific">Jutongia huaianensis</name>
    <dbReference type="NCBI Taxonomy" id="2763668"/>
    <lineage>
        <taxon>Bacteria</taxon>
        <taxon>Bacillati</taxon>
        <taxon>Bacillota</taxon>
        <taxon>Clostridia</taxon>
        <taxon>Lachnospirales</taxon>
        <taxon>Lachnospiraceae</taxon>
        <taxon>Jutongia</taxon>
    </lineage>
</organism>
<dbReference type="PIRSF" id="PIRSF021377">
    <property type="entry name" value="YtfJ"/>
    <property type="match status" value="1"/>
</dbReference>
<dbReference type="EMBL" id="JACRSX010000002">
    <property type="protein sequence ID" value="MBC8561539.1"/>
    <property type="molecule type" value="Genomic_DNA"/>
</dbReference>
<evidence type="ECO:0000313" key="1">
    <source>
        <dbReference type="EMBL" id="MBC8561539.1"/>
    </source>
</evidence>
<dbReference type="PANTHER" id="PTHR39162">
    <property type="entry name" value="GLL3345 PROTEIN"/>
    <property type="match status" value="1"/>
</dbReference>